<comment type="caution">
    <text evidence="1">The sequence shown here is derived from an EMBL/GenBank/DDBJ whole genome shotgun (WGS) entry which is preliminary data.</text>
</comment>
<dbReference type="VEuPathDB" id="FungiDB:VP01_3592g3"/>
<dbReference type="AlphaFoldDB" id="A0A0L6UV50"/>
<gene>
    <name evidence="1" type="ORF">VP01_3592g3</name>
</gene>
<sequence>MNPVPYLVILILMHTFVRSHGISQFTRELAQC</sequence>
<accession>A0A0L6UV50</accession>
<organism evidence="1 2">
    <name type="scientific">Puccinia sorghi</name>
    <dbReference type="NCBI Taxonomy" id="27349"/>
    <lineage>
        <taxon>Eukaryota</taxon>
        <taxon>Fungi</taxon>
        <taxon>Dikarya</taxon>
        <taxon>Basidiomycota</taxon>
        <taxon>Pucciniomycotina</taxon>
        <taxon>Pucciniomycetes</taxon>
        <taxon>Pucciniales</taxon>
        <taxon>Pucciniaceae</taxon>
        <taxon>Puccinia</taxon>
    </lineage>
</organism>
<name>A0A0L6UV50_9BASI</name>
<protein>
    <submittedName>
        <fullName evidence="1">Putative signal peptide protein</fullName>
    </submittedName>
</protein>
<evidence type="ECO:0000313" key="1">
    <source>
        <dbReference type="EMBL" id="KNZ52401.1"/>
    </source>
</evidence>
<keyword evidence="2" id="KW-1185">Reference proteome</keyword>
<proteinExistence type="predicted"/>
<reference evidence="1 2" key="1">
    <citation type="submission" date="2015-08" db="EMBL/GenBank/DDBJ databases">
        <title>Next Generation Sequencing and Analysis of the Genome of Puccinia sorghi L Schw, the Causal Agent of Maize Common Rust.</title>
        <authorList>
            <person name="Rochi L."/>
            <person name="Burguener G."/>
            <person name="Darino M."/>
            <person name="Turjanski A."/>
            <person name="Kreff E."/>
            <person name="Dieguez M.J."/>
            <person name="Sacco F."/>
        </authorList>
    </citation>
    <scope>NUCLEOTIDE SEQUENCE [LARGE SCALE GENOMIC DNA]</scope>
    <source>
        <strain evidence="1 2">RO10H11247</strain>
    </source>
</reference>
<dbReference type="Proteomes" id="UP000037035">
    <property type="component" value="Unassembled WGS sequence"/>
</dbReference>
<evidence type="ECO:0000313" key="2">
    <source>
        <dbReference type="Proteomes" id="UP000037035"/>
    </source>
</evidence>
<dbReference type="EMBL" id="LAVV01008604">
    <property type="protein sequence ID" value="KNZ52401.1"/>
    <property type="molecule type" value="Genomic_DNA"/>
</dbReference>